<keyword evidence="11" id="KW-0206">Cytoskeleton</keyword>
<keyword evidence="16" id="KW-1185">Reference proteome</keyword>
<organism evidence="15 16">
    <name type="scientific">Pelobates cultripes</name>
    <name type="common">Western spadefoot toad</name>
    <dbReference type="NCBI Taxonomy" id="61616"/>
    <lineage>
        <taxon>Eukaryota</taxon>
        <taxon>Metazoa</taxon>
        <taxon>Chordata</taxon>
        <taxon>Craniata</taxon>
        <taxon>Vertebrata</taxon>
        <taxon>Euteleostomi</taxon>
        <taxon>Amphibia</taxon>
        <taxon>Batrachia</taxon>
        <taxon>Anura</taxon>
        <taxon>Pelobatoidea</taxon>
        <taxon>Pelobatidae</taxon>
        <taxon>Pelobates</taxon>
    </lineage>
</organism>
<name>A0AAD1QZ84_PELCU</name>
<keyword evidence="9" id="KW-0175">Coiled coil</keyword>
<dbReference type="Proteomes" id="UP001295444">
    <property type="component" value="Chromosome 01"/>
</dbReference>
<evidence type="ECO:0000256" key="6">
    <source>
        <dbReference type="ARBA" id="ARBA00022490"/>
    </source>
</evidence>
<feature type="compositionally biased region" description="Basic and acidic residues" evidence="14">
    <location>
        <begin position="217"/>
        <end position="237"/>
    </location>
</feature>
<keyword evidence="10" id="KW-0969">Cilium</keyword>
<reference evidence="15" key="1">
    <citation type="submission" date="2022-03" db="EMBL/GenBank/DDBJ databases">
        <authorList>
            <person name="Alioto T."/>
            <person name="Alioto T."/>
            <person name="Gomez Garrido J."/>
        </authorList>
    </citation>
    <scope>NUCLEOTIDE SEQUENCE</scope>
</reference>
<evidence type="ECO:0000256" key="8">
    <source>
        <dbReference type="ARBA" id="ARBA00022846"/>
    </source>
</evidence>
<comment type="function">
    <text evidence="1">Microtubule-binding protein that localizes to the microtubular manchette of elongating spermatids.</text>
</comment>
<keyword evidence="6" id="KW-0963">Cytoplasm</keyword>
<evidence type="ECO:0000256" key="14">
    <source>
        <dbReference type="SAM" id="MobiDB-lite"/>
    </source>
</evidence>
<accession>A0AAD1QZ84</accession>
<feature type="compositionally biased region" description="Basic and acidic residues" evidence="14">
    <location>
        <begin position="357"/>
        <end position="380"/>
    </location>
</feature>
<evidence type="ECO:0000313" key="15">
    <source>
        <dbReference type="EMBL" id="CAH2220394.1"/>
    </source>
</evidence>
<evidence type="ECO:0000256" key="12">
    <source>
        <dbReference type="ARBA" id="ARBA00023273"/>
    </source>
</evidence>
<feature type="region of interest" description="Disordered" evidence="14">
    <location>
        <begin position="1"/>
        <end position="22"/>
    </location>
</feature>
<proteinExistence type="inferred from homology"/>
<keyword evidence="8" id="KW-0282">Flagellum</keyword>
<evidence type="ECO:0000256" key="2">
    <source>
        <dbReference type="ARBA" id="ARBA00004230"/>
    </source>
</evidence>
<evidence type="ECO:0000256" key="10">
    <source>
        <dbReference type="ARBA" id="ARBA00023069"/>
    </source>
</evidence>
<gene>
    <name evidence="15" type="ORF">PECUL_23A030646</name>
</gene>
<dbReference type="PANTHER" id="PTHR14320:SF2">
    <property type="entry name" value="COILED-COIL DOMAIN-CONTAINING PROTEIN 181"/>
    <property type="match status" value="1"/>
</dbReference>
<protein>
    <recommendedName>
        <fullName evidence="5">Coiled-coil domain-containing protein 181</fullName>
    </recommendedName>
</protein>
<evidence type="ECO:0000256" key="1">
    <source>
        <dbReference type="ARBA" id="ARBA00002213"/>
    </source>
</evidence>
<dbReference type="GO" id="GO:0031514">
    <property type="term" value="C:motile cilium"/>
    <property type="evidence" value="ECO:0007669"/>
    <property type="project" value="UniProtKB-SubCell"/>
</dbReference>
<dbReference type="GO" id="GO:0005874">
    <property type="term" value="C:microtubule"/>
    <property type="evidence" value="ECO:0007669"/>
    <property type="project" value="UniProtKB-KW"/>
</dbReference>
<dbReference type="GO" id="GO:0008017">
    <property type="term" value="F:microtubule binding"/>
    <property type="evidence" value="ECO:0007669"/>
    <property type="project" value="InterPro"/>
</dbReference>
<sequence length="521" mass="60927">MGEKEDEFPAGSQEYEDDFEKDLDWLINEDNENGAGAQGILEQKDFFRDFTEQEAVELSTRAGRNVCMFALTDKIMCLPSRSTIPTGVNHTGGEHIDDLKLDTNRLERENKENDHSYSETESPSDGVYSEANSLETMIEGEDNFIDDEEAKRYIAEKIEQANKQLENETVDENRERKLKFKDNLIDLEVPPLEYVESERSEEDVVDSLSQLHVSEVPSKENEHQLENGSSEEEHKEGKILVEKDGKFELVNLQDIESSHFLPPINNEKDPLKHQVRLQQSDMFGTSPCEKGFIKHKASNNNEGFYPKPPSQPKGRPGSAAFTVNSVQKSTRRVQSATLPSRNTTFSLSPEQKQLQKRIQEKQERLKKEEEERQKEMEENKRKENEIAFKAWLQKKRGQLFEERRIQQAKVLEKMNVTDEERDPEEAFNRWLKKKHQEHLKERKIEDLKKQEAAFYLNDRGDCERAFTTWLRQKRVQKRIEHQEAKERSRRLLVEARRAKQMHNLLYNISETNSFRYMGGCN</sequence>
<dbReference type="AlphaFoldDB" id="A0AAD1QZ84"/>
<feature type="region of interest" description="Disordered" evidence="14">
    <location>
        <begin position="286"/>
        <end position="380"/>
    </location>
</feature>
<dbReference type="PANTHER" id="PTHR14320">
    <property type="entry name" value="COILED-COIL DOMAIN-CONTAINING PROTEIN 181"/>
    <property type="match status" value="1"/>
</dbReference>
<evidence type="ECO:0000256" key="13">
    <source>
        <dbReference type="ARBA" id="ARBA00047162"/>
    </source>
</evidence>
<evidence type="ECO:0000256" key="3">
    <source>
        <dbReference type="ARBA" id="ARBA00004245"/>
    </source>
</evidence>
<dbReference type="EMBL" id="OW240912">
    <property type="protein sequence ID" value="CAH2220394.1"/>
    <property type="molecule type" value="Genomic_DNA"/>
</dbReference>
<evidence type="ECO:0000256" key="5">
    <source>
        <dbReference type="ARBA" id="ARBA00022306"/>
    </source>
</evidence>
<comment type="subcellular location">
    <subcellularLocation>
        <location evidence="2">Cell projection</location>
        <location evidence="2">Cilium</location>
        <location evidence="2">Flagellum</location>
    </subcellularLocation>
    <subcellularLocation>
        <location evidence="3">Cytoplasm</location>
        <location evidence="3">Cytoskeleton</location>
    </subcellularLocation>
</comment>
<evidence type="ECO:0000256" key="4">
    <source>
        <dbReference type="ARBA" id="ARBA00005737"/>
    </source>
</evidence>
<feature type="compositionally biased region" description="Polar residues" evidence="14">
    <location>
        <begin position="321"/>
        <end position="352"/>
    </location>
</feature>
<evidence type="ECO:0000256" key="7">
    <source>
        <dbReference type="ARBA" id="ARBA00022701"/>
    </source>
</evidence>
<dbReference type="InterPro" id="IPR026687">
    <property type="entry name" value="CCDC181"/>
</dbReference>
<evidence type="ECO:0000256" key="11">
    <source>
        <dbReference type="ARBA" id="ARBA00023212"/>
    </source>
</evidence>
<keyword evidence="7" id="KW-0493">Microtubule</keyword>
<keyword evidence="12" id="KW-0966">Cell projection</keyword>
<evidence type="ECO:0000256" key="9">
    <source>
        <dbReference type="ARBA" id="ARBA00023054"/>
    </source>
</evidence>
<evidence type="ECO:0000313" key="16">
    <source>
        <dbReference type="Proteomes" id="UP001295444"/>
    </source>
</evidence>
<feature type="region of interest" description="Disordered" evidence="14">
    <location>
        <begin position="210"/>
        <end position="237"/>
    </location>
</feature>
<comment type="subunit">
    <text evidence="13">Homodimer. Interacts with HOOK1. Interacts with HOOK2. Interacts with HOOK3.</text>
</comment>
<comment type="similarity">
    <text evidence="4">Belongs to the CCDC181 family.</text>
</comment>